<feature type="region of interest" description="Disordered" evidence="1">
    <location>
        <begin position="91"/>
        <end position="122"/>
    </location>
</feature>
<proteinExistence type="predicted"/>
<gene>
    <name evidence="2" type="ORF">F2Q69_00062993</name>
</gene>
<feature type="compositionally biased region" description="Basic and acidic residues" evidence="1">
    <location>
        <begin position="30"/>
        <end position="41"/>
    </location>
</feature>
<sequence>MKKKGSVNSGGAFAGTQNRRRKVKNAFTPRRLEPTIAELKKPPPPVNQTGGDGAVEAFTSRKRNLIWQANFTTPNPPHDRVVTTAAAPPMMTVHSPSCRRRMGTGPELRQSGQEKEAKEKQKNYLYRKNEGLRRQHARSCAGRTPDPKADLLSLSHSFFLFGQQLLKKFIQSLSGEAHEISHADMDTSCLEQSFILRSDTSSDHSSTHHHQSALSRRLVSVSLISDGSHLPHAHTI</sequence>
<name>A0A8S9RKD0_BRACR</name>
<organism evidence="2 3">
    <name type="scientific">Brassica cretica</name>
    <name type="common">Mustard</name>
    <dbReference type="NCBI Taxonomy" id="69181"/>
    <lineage>
        <taxon>Eukaryota</taxon>
        <taxon>Viridiplantae</taxon>
        <taxon>Streptophyta</taxon>
        <taxon>Embryophyta</taxon>
        <taxon>Tracheophyta</taxon>
        <taxon>Spermatophyta</taxon>
        <taxon>Magnoliopsida</taxon>
        <taxon>eudicotyledons</taxon>
        <taxon>Gunneridae</taxon>
        <taxon>Pentapetalae</taxon>
        <taxon>rosids</taxon>
        <taxon>malvids</taxon>
        <taxon>Brassicales</taxon>
        <taxon>Brassicaceae</taxon>
        <taxon>Brassiceae</taxon>
        <taxon>Brassica</taxon>
    </lineage>
</organism>
<comment type="caution">
    <text evidence="2">The sequence shown here is derived from an EMBL/GenBank/DDBJ whole genome shotgun (WGS) entry which is preliminary data.</text>
</comment>
<feature type="compositionally biased region" description="Basic and acidic residues" evidence="1">
    <location>
        <begin position="112"/>
        <end position="122"/>
    </location>
</feature>
<feature type="region of interest" description="Disordered" evidence="1">
    <location>
        <begin position="1"/>
        <end position="51"/>
    </location>
</feature>
<accession>A0A8S9RKD0</accession>
<dbReference type="AlphaFoldDB" id="A0A8S9RKD0"/>
<evidence type="ECO:0000313" key="3">
    <source>
        <dbReference type="Proteomes" id="UP000712600"/>
    </source>
</evidence>
<evidence type="ECO:0000313" key="2">
    <source>
        <dbReference type="EMBL" id="KAF3572872.1"/>
    </source>
</evidence>
<evidence type="ECO:0000256" key="1">
    <source>
        <dbReference type="SAM" id="MobiDB-lite"/>
    </source>
</evidence>
<dbReference type="EMBL" id="QGKX02000095">
    <property type="protein sequence ID" value="KAF3572872.1"/>
    <property type="molecule type" value="Genomic_DNA"/>
</dbReference>
<dbReference type="Proteomes" id="UP000712600">
    <property type="component" value="Unassembled WGS sequence"/>
</dbReference>
<protein>
    <submittedName>
        <fullName evidence="2">Uncharacterized protein</fullName>
    </submittedName>
</protein>
<reference evidence="2" key="1">
    <citation type="submission" date="2019-12" db="EMBL/GenBank/DDBJ databases">
        <title>Genome sequencing and annotation of Brassica cretica.</title>
        <authorList>
            <person name="Studholme D.J."/>
            <person name="Sarris P."/>
        </authorList>
    </citation>
    <scope>NUCLEOTIDE SEQUENCE</scope>
    <source>
        <strain evidence="2">PFS-109/04</strain>
        <tissue evidence="2">Leaf</tissue>
    </source>
</reference>